<dbReference type="Pfam" id="PF16874">
    <property type="entry name" value="Glyco_hydro_36C"/>
    <property type="match status" value="1"/>
</dbReference>
<evidence type="ECO:0000256" key="2">
    <source>
        <dbReference type="ARBA" id="ARBA00012755"/>
    </source>
</evidence>
<dbReference type="PANTHER" id="PTHR43053">
    <property type="entry name" value="GLYCOSIDASE FAMILY 31"/>
    <property type="match status" value="1"/>
</dbReference>
<dbReference type="STRING" id="1246995.AFR_18415"/>
<evidence type="ECO:0000259" key="7">
    <source>
        <dbReference type="Pfam" id="PF16874"/>
    </source>
</evidence>
<keyword evidence="3 5" id="KW-0378">Hydrolase</keyword>
<dbReference type="RefSeq" id="WP_023362334.1">
    <property type="nucleotide sequence ID" value="NC_022657.1"/>
</dbReference>
<dbReference type="InterPro" id="IPR038417">
    <property type="entry name" value="Alpga-gal_N_sf"/>
</dbReference>
<evidence type="ECO:0000256" key="5">
    <source>
        <dbReference type="PIRNR" id="PIRNR005536"/>
    </source>
</evidence>
<dbReference type="InterPro" id="IPR050985">
    <property type="entry name" value="Alpha-glycosidase_related"/>
</dbReference>
<feature type="domain" description="Glycosyl hydrolase family 36 N-terminal" evidence="8">
    <location>
        <begin position="22"/>
        <end position="264"/>
    </location>
</feature>
<evidence type="ECO:0000256" key="4">
    <source>
        <dbReference type="ARBA" id="ARBA00023295"/>
    </source>
</evidence>
<feature type="active site" description="Proton donor" evidence="6">
    <location>
        <position position="520"/>
    </location>
</feature>
<protein>
    <recommendedName>
        <fullName evidence="2 5">Alpha-galactosidase</fullName>
        <ecNumber evidence="2 5">3.2.1.22</ecNumber>
    </recommendedName>
</protein>
<dbReference type="Proteomes" id="UP000017746">
    <property type="component" value="Chromosome"/>
</dbReference>
<evidence type="ECO:0000259" key="8">
    <source>
        <dbReference type="Pfam" id="PF16875"/>
    </source>
</evidence>
<dbReference type="Pfam" id="PF02065">
    <property type="entry name" value="Melibiase"/>
    <property type="match status" value="1"/>
</dbReference>
<evidence type="ECO:0000256" key="6">
    <source>
        <dbReference type="PIRSR" id="PIRSR005536-1"/>
    </source>
</evidence>
<keyword evidence="10" id="KW-1185">Reference proteome</keyword>
<dbReference type="PRINTS" id="PR00743">
    <property type="entry name" value="GLHYDRLASE36"/>
</dbReference>
<dbReference type="OrthoDB" id="9758822at2"/>
<dbReference type="CDD" id="cd14791">
    <property type="entry name" value="GH36"/>
    <property type="match status" value="1"/>
</dbReference>
<dbReference type="SUPFAM" id="SSF51445">
    <property type="entry name" value="(Trans)glycosidases"/>
    <property type="match status" value="1"/>
</dbReference>
<dbReference type="InterPro" id="IPR017853">
    <property type="entry name" value="GH"/>
</dbReference>
<name>U5W205_9ACTN</name>
<dbReference type="InterPro" id="IPR031704">
    <property type="entry name" value="Glyco_hydro_36_N"/>
</dbReference>
<sequence>MRLVALTAAGVTVLVDVGSAQLPAITYWGPELPGLDAAQAGALATAAVAVPGSNDVEPRPRVALVPEHRTGWTGRPGLSGSFEGAGWSPAFSTTAVTLDGVPVTGFRSGGAGSLEVLAVDDAGRLELRIVLELLPSGLLRSRATVRNLAAGTYSVDDLVLAYPVPSDAAELLDFTGRHNLERVPRRGPFPAGIHLRENRKGRTGADSAYLLHAGTAGFGFATGQVWAVHTAWSGNHTHYAEQVFTGERLLGGGELLLPGEIRLATGESYETPWVYAAYGDGLDEVARRFHRHLRAREPRVSTDRPVTLNVWEAVYFDHNTDRLVDLAERAAAAGVERYVLDDGWFGSRRDDTSGLGDWVVSPDVWPGGLHPLVDRVRALGMQFGLWFEPEMVNPDSDLAREHPEWIMAARSEWPVESRTQQVLNLGILEAYEHVKAQIFAVLREYTIGYLKWDHNRDLIEAGTQTAGGRAGVHAQTLAFYRLLDEIRAAHPGLEIESCSSGGARADLGVLTRTDRIWVSDNIDPHDRQRMMRWTTQLVAPEYLGSHIASGRSHVTGRRHDLGFRAATAVFGHLGIEWDLAEATPAELTGLAAWIAFYKEHRDLLLGGDVVRMDGYDDTIFVHGVVTPNRSRAVFAMAVTDSIAPDPATRLRVRGLDPGRLYRIRPLLPGPPPSGLIPPLWWGDDHAGQVLSGAALERPGVACPRIHPDQVMLYSIEAVPSQ</sequence>
<organism evidence="9 10">
    <name type="scientific">Actinoplanes friuliensis DSM 7358</name>
    <dbReference type="NCBI Taxonomy" id="1246995"/>
    <lineage>
        <taxon>Bacteria</taxon>
        <taxon>Bacillati</taxon>
        <taxon>Actinomycetota</taxon>
        <taxon>Actinomycetes</taxon>
        <taxon>Micromonosporales</taxon>
        <taxon>Micromonosporaceae</taxon>
        <taxon>Actinoplanes</taxon>
    </lineage>
</organism>
<evidence type="ECO:0000313" key="10">
    <source>
        <dbReference type="Proteomes" id="UP000017746"/>
    </source>
</evidence>
<dbReference type="EC" id="3.2.1.22" evidence="2 5"/>
<dbReference type="Gene3D" id="2.60.40.1180">
    <property type="entry name" value="Golgi alpha-mannosidase II"/>
    <property type="match status" value="1"/>
</dbReference>
<accession>U5W205</accession>
<dbReference type="EMBL" id="CP006272">
    <property type="protein sequence ID" value="AGZ41961.1"/>
    <property type="molecule type" value="Genomic_DNA"/>
</dbReference>
<dbReference type="Gene3D" id="2.70.98.60">
    <property type="entry name" value="alpha-galactosidase from lactobacil brevis"/>
    <property type="match status" value="1"/>
</dbReference>
<feature type="domain" description="Glycosyl hydrolase family 36 C-terminal" evidence="7">
    <location>
        <begin position="624"/>
        <end position="704"/>
    </location>
</feature>
<reference evidence="9 10" key="1">
    <citation type="journal article" date="2014" name="J. Biotechnol.">
        <title>Complete genome sequence of the actinobacterium Actinoplanes friuliensis HAG 010964, producer of the lipopeptide antibiotic friulimycin.</title>
        <authorList>
            <person name="Ruckert C."/>
            <person name="Szczepanowski R."/>
            <person name="Albersmeier A."/>
            <person name="Goesmann A."/>
            <person name="Fischer N."/>
            <person name="Steinkamper A."/>
            <person name="Puhler A."/>
            <person name="Biener R."/>
            <person name="Schwartz D."/>
            <person name="Kalinowski J."/>
        </authorList>
    </citation>
    <scope>NUCLEOTIDE SEQUENCE [LARGE SCALE GENOMIC DNA]</scope>
    <source>
        <strain evidence="9 10">DSM 7358</strain>
    </source>
</reference>
<dbReference type="GO" id="GO:0016052">
    <property type="term" value="P:carbohydrate catabolic process"/>
    <property type="evidence" value="ECO:0007669"/>
    <property type="project" value="InterPro"/>
</dbReference>
<dbReference type="HOGENOM" id="CLU_009640_3_1_11"/>
<dbReference type="InterPro" id="IPR031705">
    <property type="entry name" value="Glyco_hydro_36_C"/>
</dbReference>
<gene>
    <name evidence="9" type="ORF">AFR_18415</name>
</gene>
<evidence type="ECO:0000256" key="3">
    <source>
        <dbReference type="ARBA" id="ARBA00022801"/>
    </source>
</evidence>
<dbReference type="InterPro" id="IPR002252">
    <property type="entry name" value="Glyco_hydro_36"/>
</dbReference>
<dbReference type="eggNOG" id="COG3345">
    <property type="taxonomic scope" value="Bacteria"/>
</dbReference>
<keyword evidence="4 5" id="KW-0326">Glycosidase</keyword>
<dbReference type="PROSITE" id="PS00512">
    <property type="entry name" value="ALPHA_GALACTOSIDASE"/>
    <property type="match status" value="1"/>
</dbReference>
<comment type="similarity">
    <text evidence="5">Belongs to the glycosyl hydrolase.</text>
</comment>
<dbReference type="KEGG" id="afs:AFR_18415"/>
<comment type="catalytic activity">
    <reaction evidence="1 5">
        <text>Hydrolysis of terminal, non-reducing alpha-D-galactose residues in alpha-D-galactosides, including galactose oligosaccharides, galactomannans and galactolipids.</text>
        <dbReference type="EC" id="3.2.1.22"/>
    </reaction>
</comment>
<dbReference type="PANTHER" id="PTHR43053:SF3">
    <property type="entry name" value="ALPHA-GALACTOSIDASE C-RELATED"/>
    <property type="match status" value="1"/>
</dbReference>
<dbReference type="FunFam" id="3.20.20.70:FF:000118">
    <property type="entry name" value="Alpha-galactosidase"/>
    <property type="match status" value="1"/>
</dbReference>
<evidence type="ECO:0000313" key="9">
    <source>
        <dbReference type="EMBL" id="AGZ41961.1"/>
    </source>
</evidence>
<dbReference type="Gene3D" id="3.20.20.70">
    <property type="entry name" value="Aldolase class I"/>
    <property type="match status" value="1"/>
</dbReference>
<proteinExistence type="inferred from homology"/>
<dbReference type="InterPro" id="IPR013785">
    <property type="entry name" value="Aldolase_TIM"/>
</dbReference>
<evidence type="ECO:0000256" key="1">
    <source>
        <dbReference type="ARBA" id="ARBA00001255"/>
    </source>
</evidence>
<dbReference type="PIRSF" id="PIRSF005536">
    <property type="entry name" value="Agal"/>
    <property type="match status" value="1"/>
</dbReference>
<dbReference type="Pfam" id="PF16875">
    <property type="entry name" value="Glyco_hydro_36N"/>
    <property type="match status" value="1"/>
</dbReference>
<dbReference type="GO" id="GO:0004557">
    <property type="term" value="F:alpha-galactosidase activity"/>
    <property type="evidence" value="ECO:0007669"/>
    <property type="project" value="UniProtKB-UniRule"/>
</dbReference>
<dbReference type="InterPro" id="IPR013780">
    <property type="entry name" value="Glyco_hydro_b"/>
</dbReference>
<dbReference type="PATRIC" id="fig|1246995.3.peg.3737"/>
<dbReference type="AlphaFoldDB" id="U5W205"/>
<dbReference type="InterPro" id="IPR000111">
    <property type="entry name" value="Glyco_hydro_27/36_CS"/>
</dbReference>
<feature type="active site" description="Nucleophile" evidence="6">
    <location>
        <position position="453"/>
    </location>
</feature>